<proteinExistence type="predicted"/>
<reference evidence="3 4" key="1">
    <citation type="journal article" date="2018" name="IMA Fungus">
        <title>IMA Genome-F 10: Nine draft genome sequences of Claviceps purpurea s.lat., including C. arundinis, C. humidiphila, and C. cf. spartinae, pseudomolecules for the pitch canker pathogen Fusarium circinatum, draft genome of Davidsoniella eucalypti, Grosmannia galeiformis, Quambalaria eucalypti, and Teratosphaeria destructans.</title>
        <authorList>
            <person name="Wingfield B.D."/>
            <person name="Liu M."/>
            <person name="Nguyen H.D."/>
            <person name="Lane F.A."/>
            <person name="Morgan S.W."/>
            <person name="De Vos L."/>
            <person name="Wilken P.M."/>
            <person name="Duong T.A."/>
            <person name="Aylward J."/>
            <person name="Coetzee M.P."/>
            <person name="Dadej K."/>
            <person name="De Beer Z.W."/>
            <person name="Findlay W."/>
            <person name="Havenga M."/>
            <person name="Kolarik M."/>
            <person name="Menzies J.G."/>
            <person name="Naidoo K."/>
            <person name="Pochopski O."/>
            <person name="Shoukouhi P."/>
            <person name="Santana Q.C."/>
            <person name="Seifert K.A."/>
            <person name="Soal N."/>
            <person name="Steenkamp E.T."/>
            <person name="Tatham C.T."/>
            <person name="van der Nest M.A."/>
            <person name="Wingfield M.J."/>
        </authorList>
    </citation>
    <scope>NUCLEOTIDE SEQUENCE [LARGE SCALE GENOMIC DNA]</scope>
    <source>
        <strain evidence="3">CMW44962</strain>
    </source>
</reference>
<dbReference type="InterPro" id="IPR012349">
    <property type="entry name" value="Split_barrel_FMN-bd"/>
</dbReference>
<organism evidence="3 4">
    <name type="scientific">Teratosphaeria destructans</name>
    <dbReference type="NCBI Taxonomy" id="418781"/>
    <lineage>
        <taxon>Eukaryota</taxon>
        <taxon>Fungi</taxon>
        <taxon>Dikarya</taxon>
        <taxon>Ascomycota</taxon>
        <taxon>Pezizomycotina</taxon>
        <taxon>Dothideomycetes</taxon>
        <taxon>Dothideomycetidae</taxon>
        <taxon>Mycosphaerellales</taxon>
        <taxon>Teratosphaeriaceae</taxon>
        <taxon>Teratosphaeria</taxon>
    </lineage>
</organism>
<feature type="region of interest" description="Disordered" evidence="1">
    <location>
        <begin position="150"/>
        <end position="169"/>
    </location>
</feature>
<accession>A0A9W7W759</accession>
<evidence type="ECO:0000313" key="3">
    <source>
        <dbReference type="EMBL" id="KAH9845764.1"/>
    </source>
</evidence>
<dbReference type="Proteomes" id="UP001138500">
    <property type="component" value="Unassembled WGS sequence"/>
</dbReference>
<evidence type="ECO:0000259" key="2">
    <source>
        <dbReference type="Pfam" id="PF13883"/>
    </source>
</evidence>
<evidence type="ECO:0000313" key="4">
    <source>
        <dbReference type="Proteomes" id="UP001138500"/>
    </source>
</evidence>
<gene>
    <name evidence="3" type="ORF">Tdes44962_MAKER01195</name>
</gene>
<reference evidence="3 4" key="2">
    <citation type="journal article" date="2021" name="Curr. Genet.">
        <title>Genetic response to nitrogen starvation in the aggressive Eucalyptus foliar pathogen Teratosphaeria destructans.</title>
        <authorList>
            <person name="Havenga M."/>
            <person name="Wingfield B.D."/>
            <person name="Wingfield M.J."/>
            <person name="Dreyer L.L."/>
            <person name="Roets F."/>
            <person name="Aylward J."/>
        </authorList>
    </citation>
    <scope>NUCLEOTIDE SEQUENCE [LARGE SCALE GENOMIC DNA]</scope>
    <source>
        <strain evidence="3">CMW44962</strain>
    </source>
</reference>
<dbReference type="OrthoDB" id="2138282at2759"/>
<evidence type="ECO:0000256" key="1">
    <source>
        <dbReference type="SAM" id="MobiDB-lite"/>
    </source>
</evidence>
<dbReference type="AlphaFoldDB" id="A0A9W7W759"/>
<name>A0A9W7W759_9PEZI</name>
<dbReference type="InterPro" id="IPR055343">
    <property type="entry name" value="CREG_beta-barrel"/>
</dbReference>
<dbReference type="EMBL" id="RIBY02000002">
    <property type="protein sequence ID" value="KAH9845764.1"/>
    <property type="molecule type" value="Genomic_DNA"/>
</dbReference>
<keyword evidence="4" id="KW-1185">Reference proteome</keyword>
<dbReference type="PANTHER" id="PTHR37273:SF1">
    <property type="entry name" value="ADL397C-AP"/>
    <property type="match status" value="1"/>
</dbReference>
<dbReference type="Pfam" id="PF13883">
    <property type="entry name" value="CREG_beta-barrel"/>
    <property type="match status" value="1"/>
</dbReference>
<comment type="caution">
    <text evidence="3">The sequence shown here is derived from an EMBL/GenBank/DDBJ whole genome shotgun (WGS) entry which is preliminary data.</text>
</comment>
<dbReference type="Gene3D" id="2.30.110.10">
    <property type="entry name" value="Electron Transport, Fmn-binding Protein, Chain A"/>
    <property type="match status" value="1"/>
</dbReference>
<sequence>MRFTPSLSALVGLTAARSVRPPILAQEPLPPSTLHFPTVHESAVLARRILHLTSIGDLVSQFPPSSSTHDTTTTSSSSLLPQELLAFENRPHDVAGSPIGLVEYYADCEPTTGNPTLLAIDIATPYKNAAAGSNISLTVRWWPDQKTTYLSNPSSDDDDDDDLPTPHTPMALPRMSLHGYLEPIPASELASHDIPSCFTRTHPDAALWQPGGDVHASTYVRLVVEHVYWLGGFGDRARIQWLPIEEWRGVTMEEVAAARLPGEEKEKGCGGRERLEEMPVVSAEGGREGSLERWVRDWWDRLTAPRLTLGSDW</sequence>
<dbReference type="SUPFAM" id="SSF50475">
    <property type="entry name" value="FMN-binding split barrel"/>
    <property type="match status" value="1"/>
</dbReference>
<protein>
    <submittedName>
        <fullName evidence="3">Pyridoxamine 5'-phosphate oxidase</fullName>
    </submittedName>
</protein>
<dbReference type="PANTHER" id="PTHR37273">
    <property type="entry name" value="CHROMOSOME 8, WHOLE GENOME SHOTGUN SEQUENCE"/>
    <property type="match status" value="1"/>
</dbReference>
<feature type="domain" description="CREG-like beta-barrel" evidence="2">
    <location>
        <begin position="39"/>
        <end position="247"/>
    </location>
</feature>